<name>A0A845BPA1_9NEIS</name>
<keyword evidence="9" id="KW-1185">Reference proteome</keyword>
<evidence type="ECO:0000313" key="9">
    <source>
        <dbReference type="Proteomes" id="UP000467214"/>
    </source>
</evidence>
<dbReference type="InterPro" id="IPR003660">
    <property type="entry name" value="HAMP_dom"/>
</dbReference>
<evidence type="ECO:0000256" key="1">
    <source>
        <dbReference type="ARBA" id="ARBA00023224"/>
    </source>
</evidence>
<evidence type="ECO:0000256" key="4">
    <source>
        <dbReference type="SAM" id="MobiDB-lite"/>
    </source>
</evidence>
<dbReference type="GO" id="GO:0016020">
    <property type="term" value="C:membrane"/>
    <property type="evidence" value="ECO:0007669"/>
    <property type="project" value="InterPro"/>
</dbReference>
<accession>A0A845BPA1</accession>
<dbReference type="EMBL" id="WSSB01000017">
    <property type="protein sequence ID" value="MXR38195.1"/>
    <property type="molecule type" value="Genomic_DNA"/>
</dbReference>
<dbReference type="Pfam" id="PF00672">
    <property type="entry name" value="HAMP"/>
    <property type="match status" value="1"/>
</dbReference>
<dbReference type="SUPFAM" id="SSF58104">
    <property type="entry name" value="Methyl-accepting chemotaxis protein (MCP) signaling domain"/>
    <property type="match status" value="1"/>
</dbReference>
<keyword evidence="5" id="KW-1133">Transmembrane helix</keyword>
<dbReference type="PROSITE" id="PS51257">
    <property type="entry name" value="PROKAR_LIPOPROTEIN"/>
    <property type="match status" value="1"/>
</dbReference>
<keyword evidence="5" id="KW-0472">Membrane</keyword>
<evidence type="ECO:0000256" key="3">
    <source>
        <dbReference type="PROSITE-ProRule" id="PRU00284"/>
    </source>
</evidence>
<dbReference type="InterPro" id="IPR004089">
    <property type="entry name" value="MCPsignal_dom"/>
</dbReference>
<dbReference type="PROSITE" id="PS50111">
    <property type="entry name" value="CHEMOTAXIS_TRANSDUC_2"/>
    <property type="match status" value="1"/>
</dbReference>
<comment type="caution">
    <text evidence="8">The sequence shown here is derived from an EMBL/GenBank/DDBJ whole genome shotgun (WGS) entry which is preliminary data.</text>
</comment>
<dbReference type="RefSeq" id="WP_160798096.1">
    <property type="nucleotide sequence ID" value="NZ_WSSB01000017.1"/>
</dbReference>
<proteinExistence type="inferred from homology"/>
<dbReference type="PRINTS" id="PR00260">
    <property type="entry name" value="CHEMTRNSDUCR"/>
</dbReference>
<evidence type="ECO:0000259" key="6">
    <source>
        <dbReference type="PROSITE" id="PS50111"/>
    </source>
</evidence>
<dbReference type="PANTHER" id="PTHR32089">
    <property type="entry name" value="METHYL-ACCEPTING CHEMOTAXIS PROTEIN MCPB"/>
    <property type="match status" value="1"/>
</dbReference>
<feature type="domain" description="HAMP" evidence="7">
    <location>
        <begin position="196"/>
        <end position="248"/>
    </location>
</feature>
<dbReference type="GO" id="GO:0004888">
    <property type="term" value="F:transmembrane signaling receptor activity"/>
    <property type="evidence" value="ECO:0007669"/>
    <property type="project" value="InterPro"/>
</dbReference>
<feature type="region of interest" description="Disordered" evidence="4">
    <location>
        <begin position="528"/>
        <end position="547"/>
    </location>
</feature>
<gene>
    <name evidence="8" type="ORF">GQF02_14565</name>
</gene>
<evidence type="ECO:0000256" key="5">
    <source>
        <dbReference type="SAM" id="Phobius"/>
    </source>
</evidence>
<dbReference type="GO" id="GO:0007165">
    <property type="term" value="P:signal transduction"/>
    <property type="evidence" value="ECO:0007669"/>
    <property type="project" value="UniProtKB-KW"/>
</dbReference>
<organism evidence="8 9">
    <name type="scientific">Craterilacuibacter sinensis</name>
    <dbReference type="NCBI Taxonomy" id="2686017"/>
    <lineage>
        <taxon>Bacteria</taxon>
        <taxon>Pseudomonadati</taxon>
        <taxon>Pseudomonadota</taxon>
        <taxon>Betaproteobacteria</taxon>
        <taxon>Neisseriales</taxon>
        <taxon>Neisseriaceae</taxon>
        <taxon>Craterilacuibacter</taxon>
    </lineage>
</organism>
<dbReference type="AlphaFoldDB" id="A0A845BPA1"/>
<reference evidence="8 9" key="1">
    <citation type="submission" date="2019-12" db="EMBL/GenBank/DDBJ databases">
        <title>Neisseriaceae gen. nov. sp. Genome sequencing and assembly.</title>
        <authorList>
            <person name="Liu Z."/>
            <person name="Li A."/>
        </authorList>
    </citation>
    <scope>NUCLEOTIDE SEQUENCE [LARGE SCALE GENOMIC DNA]</scope>
    <source>
        <strain evidence="8 9">B2N2-7</strain>
    </source>
</reference>
<keyword evidence="5" id="KW-0812">Transmembrane</keyword>
<protein>
    <submittedName>
        <fullName evidence="8">HAMP domain-containing protein</fullName>
    </submittedName>
</protein>
<sequence>MTISQRLWSSVAFTLACLLLVMASSAYLLERTLGELERNRQQQALGIQLYTLKSEALALSRADPLLDETAVRLKRADATYARLLPKVLAALPASEHEAFRSAVAASWTQYHQQMASALQIAATAPEDALAIPESAYSSFLAPLVTRLDQDLQRLQTQTERDNLQISRDLDQLLLLVLGPLALACLAVVLSQGLIAHWLKRRLRAIDQAAGRLAEGWLSTRLPEAGKDELSHAAQGINRFLEKLSTLLSRVHSHAAAGAHENTLLSGLTQQVIAISTAQAEEASVSHHAASRVDEAAAMIARHLAVIEAGTADVTRRTASARSACEQGAVKMGSLLERIDAVSLQMSELKCSSDNIRQVSTLIRDIADQTNLLALNAAIEAARAGESGRGFAVVADEVRKLAERTRDATDGISQALLQIENATGVLDGTIRDAGVTGNDSRQAQNVLAETLAAVDAALSEVSHKVGEIGEAGEEQEASGRQIVDTSRHLSDKAQAIEQQMAAIAPMTQRLDQASALLLGEMSWFKQAEQAPEVAPHHPGAYNTASAAA</sequence>
<dbReference type="CDD" id="cd06225">
    <property type="entry name" value="HAMP"/>
    <property type="match status" value="1"/>
</dbReference>
<dbReference type="Pfam" id="PF00015">
    <property type="entry name" value="MCPsignal"/>
    <property type="match status" value="1"/>
</dbReference>
<dbReference type="PROSITE" id="PS50885">
    <property type="entry name" value="HAMP"/>
    <property type="match status" value="1"/>
</dbReference>
<keyword evidence="1 3" id="KW-0807">Transducer</keyword>
<evidence type="ECO:0000313" key="8">
    <source>
        <dbReference type="EMBL" id="MXR38195.1"/>
    </source>
</evidence>
<dbReference type="InterPro" id="IPR004090">
    <property type="entry name" value="Chemotax_Me-accpt_rcpt"/>
</dbReference>
<feature type="transmembrane region" description="Helical" evidence="5">
    <location>
        <begin position="172"/>
        <end position="194"/>
    </location>
</feature>
<feature type="domain" description="Methyl-accepting transducer" evidence="6">
    <location>
        <begin position="263"/>
        <end position="489"/>
    </location>
</feature>
<dbReference type="PANTHER" id="PTHR32089:SF112">
    <property type="entry name" value="LYSOZYME-LIKE PROTEIN-RELATED"/>
    <property type="match status" value="1"/>
</dbReference>
<dbReference type="Gene3D" id="1.10.287.950">
    <property type="entry name" value="Methyl-accepting chemotaxis protein"/>
    <property type="match status" value="1"/>
</dbReference>
<dbReference type="SMART" id="SM00304">
    <property type="entry name" value="HAMP"/>
    <property type="match status" value="1"/>
</dbReference>
<dbReference type="SMART" id="SM00283">
    <property type="entry name" value="MA"/>
    <property type="match status" value="1"/>
</dbReference>
<dbReference type="Proteomes" id="UP000467214">
    <property type="component" value="Unassembled WGS sequence"/>
</dbReference>
<dbReference type="GO" id="GO:0006935">
    <property type="term" value="P:chemotaxis"/>
    <property type="evidence" value="ECO:0007669"/>
    <property type="project" value="InterPro"/>
</dbReference>
<comment type="similarity">
    <text evidence="2">Belongs to the methyl-accepting chemotaxis (MCP) protein family.</text>
</comment>
<evidence type="ECO:0000256" key="2">
    <source>
        <dbReference type="ARBA" id="ARBA00029447"/>
    </source>
</evidence>
<evidence type="ECO:0000259" key="7">
    <source>
        <dbReference type="PROSITE" id="PS50885"/>
    </source>
</evidence>